<organism evidence="7 8">
    <name type="scientific">Achromobacter animicus</name>
    <dbReference type="NCBI Taxonomy" id="1389935"/>
    <lineage>
        <taxon>Bacteria</taxon>
        <taxon>Pseudomonadati</taxon>
        <taxon>Pseudomonadota</taxon>
        <taxon>Betaproteobacteria</taxon>
        <taxon>Burkholderiales</taxon>
        <taxon>Alcaligenaceae</taxon>
        <taxon>Achromobacter</taxon>
    </lineage>
</organism>
<dbReference type="NCBIfam" id="TIGR00363">
    <property type="entry name" value="MetQ/NlpA family lipoprotein"/>
    <property type="match status" value="1"/>
</dbReference>
<keyword evidence="5 6" id="KW-0449">Lipoprotein</keyword>
<evidence type="ECO:0000313" key="8">
    <source>
        <dbReference type="Proteomes" id="UP000494214"/>
    </source>
</evidence>
<gene>
    <name evidence="7" type="primary">metQ_4</name>
    <name evidence="7" type="ORF">LMG26690_02734</name>
</gene>
<evidence type="ECO:0000256" key="2">
    <source>
        <dbReference type="ARBA" id="ARBA00022729"/>
    </source>
</evidence>
<evidence type="ECO:0000256" key="4">
    <source>
        <dbReference type="ARBA" id="ARBA00023139"/>
    </source>
</evidence>
<dbReference type="EMBL" id="CADIJM010000004">
    <property type="protein sequence ID" value="CAB3702867.1"/>
    <property type="molecule type" value="Genomic_DNA"/>
</dbReference>
<dbReference type="SUPFAM" id="SSF53850">
    <property type="entry name" value="Periplasmic binding protein-like II"/>
    <property type="match status" value="1"/>
</dbReference>
<dbReference type="AlphaFoldDB" id="A0A6S7B8Q2"/>
<accession>A0A6S7B8Q2</accession>
<dbReference type="PANTHER" id="PTHR30429">
    <property type="entry name" value="D-METHIONINE-BINDING LIPOPROTEIN METQ"/>
    <property type="match status" value="1"/>
</dbReference>
<dbReference type="PANTHER" id="PTHR30429:SF1">
    <property type="entry name" value="D-METHIONINE-BINDING LIPOPROTEIN METQ-RELATED"/>
    <property type="match status" value="1"/>
</dbReference>
<evidence type="ECO:0000256" key="1">
    <source>
        <dbReference type="ARBA" id="ARBA00004635"/>
    </source>
</evidence>
<name>A0A6S7B8Q2_9BURK</name>
<dbReference type="Gene3D" id="3.40.190.10">
    <property type="entry name" value="Periplasmic binding protein-like II"/>
    <property type="match status" value="2"/>
</dbReference>
<dbReference type="Proteomes" id="UP000494214">
    <property type="component" value="Unassembled WGS sequence"/>
</dbReference>
<keyword evidence="4" id="KW-0564">Palmitate</keyword>
<comment type="subcellular location">
    <subcellularLocation>
        <location evidence="1">Membrane</location>
        <topology evidence="1">Lipid-anchor</topology>
    </subcellularLocation>
</comment>
<dbReference type="PIRSF" id="PIRSF002854">
    <property type="entry name" value="MetQ"/>
    <property type="match status" value="1"/>
</dbReference>
<evidence type="ECO:0000256" key="3">
    <source>
        <dbReference type="ARBA" id="ARBA00023136"/>
    </source>
</evidence>
<proteinExistence type="inferred from homology"/>
<dbReference type="InterPro" id="IPR004872">
    <property type="entry name" value="Lipoprotein_NlpA"/>
</dbReference>
<dbReference type="CDD" id="cd13598">
    <property type="entry name" value="PBP2_lipoprotein_IlpA_like"/>
    <property type="match status" value="1"/>
</dbReference>
<comment type="similarity">
    <text evidence="6">Belongs to the nlpA lipoprotein family.</text>
</comment>
<protein>
    <recommendedName>
        <fullName evidence="6">Lipoprotein</fullName>
    </recommendedName>
</protein>
<keyword evidence="3" id="KW-0472">Membrane</keyword>
<sequence>MTIRILAAGASADAGVSQGAQQSRMAWTPLFKRILGAVLASAAMFHGPAFSTDPKPLKVGVRGGVDEQIWEVVTQVAKKNGLAVEPVVITGTASPNEALNNGDLEANAFQHIPFLNDQIKQRGYKLVPVANTLISPIAFYSKKYKSLKDLPEGAKVGIPNDPSNQTRALVILRDQGLITLKDGFDPATGTATLADVTSNPKKLNFVESASVVLARSLPDVDTAAIVNSFAYQAGLIATRDGIAVEKKENNPYVNIIVVREKDKDAPWVPALVKAYHSEEVRQFILTKFEGSVIPVF</sequence>
<dbReference type="GO" id="GO:0016020">
    <property type="term" value="C:membrane"/>
    <property type="evidence" value="ECO:0007669"/>
    <property type="project" value="UniProtKB-SubCell"/>
</dbReference>
<evidence type="ECO:0000313" key="7">
    <source>
        <dbReference type="EMBL" id="CAB3702867.1"/>
    </source>
</evidence>
<keyword evidence="8" id="KW-1185">Reference proteome</keyword>
<evidence type="ECO:0000256" key="5">
    <source>
        <dbReference type="ARBA" id="ARBA00023288"/>
    </source>
</evidence>
<evidence type="ECO:0000256" key="6">
    <source>
        <dbReference type="PIRNR" id="PIRNR002854"/>
    </source>
</evidence>
<reference evidence="7 8" key="1">
    <citation type="submission" date="2020-04" db="EMBL/GenBank/DDBJ databases">
        <authorList>
            <person name="De Canck E."/>
        </authorList>
    </citation>
    <scope>NUCLEOTIDE SEQUENCE [LARGE SCALE GENOMIC DNA]</scope>
    <source>
        <strain evidence="7 8">LMG 26690</strain>
    </source>
</reference>
<keyword evidence="2" id="KW-0732">Signal</keyword>
<dbReference type="Pfam" id="PF03180">
    <property type="entry name" value="Lipoprotein_9"/>
    <property type="match status" value="1"/>
</dbReference>